<proteinExistence type="predicted"/>
<dbReference type="Proteomes" id="UP000436088">
    <property type="component" value="Unassembled WGS sequence"/>
</dbReference>
<organism evidence="1 2">
    <name type="scientific">Hibiscus syriacus</name>
    <name type="common">Rose of Sharon</name>
    <dbReference type="NCBI Taxonomy" id="106335"/>
    <lineage>
        <taxon>Eukaryota</taxon>
        <taxon>Viridiplantae</taxon>
        <taxon>Streptophyta</taxon>
        <taxon>Embryophyta</taxon>
        <taxon>Tracheophyta</taxon>
        <taxon>Spermatophyta</taxon>
        <taxon>Magnoliopsida</taxon>
        <taxon>eudicotyledons</taxon>
        <taxon>Gunneridae</taxon>
        <taxon>Pentapetalae</taxon>
        <taxon>rosids</taxon>
        <taxon>malvids</taxon>
        <taxon>Malvales</taxon>
        <taxon>Malvaceae</taxon>
        <taxon>Malvoideae</taxon>
        <taxon>Hibiscus</taxon>
    </lineage>
</organism>
<evidence type="ECO:0000313" key="2">
    <source>
        <dbReference type="Proteomes" id="UP000436088"/>
    </source>
</evidence>
<keyword evidence="2" id="KW-1185">Reference proteome</keyword>
<accession>A0A6A3BK28</accession>
<protein>
    <submittedName>
        <fullName evidence="1">Uncharacterized protein</fullName>
    </submittedName>
</protein>
<gene>
    <name evidence="1" type="ORF">F3Y22_tig00110151pilonHSYRG00102</name>
</gene>
<dbReference type="EMBL" id="VEPZ02000852">
    <property type="protein sequence ID" value="KAE8716261.1"/>
    <property type="molecule type" value="Genomic_DNA"/>
</dbReference>
<sequence length="574" mass="62523">MEQCRQGKSAKWIHILGRGLVLRVGHGGPSPELVGCRCIAETIPAAKAGHRVLIRGRTGNGSFGVLPRETNSQLRIVKKFNQAQVKGGSNYDSLKNASKSESELEVTHVPVARLPTRSRGVDPQGLMSWVLHAYQTSRGASLECNFYQAAARPWVLETRTTSGNKHALWWGRVDHHHAPICEEVIVSPPSGIPDGCLGHPWKPQTSISETIGNPRPLVWEFCTELSEPPTDASVTIDSHRLLVREFRIELSIGVLHRIERWVREPRTALARPYGPQVRTWIQEPCTSWSGNKPLGGHKKGDGGSVLVSDISMSIVVLVCPSSLFPPLLSQVIGRVYCGSMVMDATTLTVGRSVCLTMSIGLFIPTAGDALLALIGLVCDALRCSGLYARCTDVFNESIALADKPRTTREHVIKQHLEVTWLCHCPLTPPCLGALGSLAPVCTLNYWVARPGVSESRDIVEGLAKELSFLFNGLPTLETTQTEISKVNNIGKGSWQNGSATSRKGLAMRDGHEGLSPEPVGCRCIAQAVPTARAGYCVPIGGWTRNGSFRGFLRAMNTLLRTVKVFRESPIPMQP</sequence>
<dbReference type="AlphaFoldDB" id="A0A6A3BK28"/>
<reference evidence="1" key="1">
    <citation type="submission" date="2019-09" db="EMBL/GenBank/DDBJ databases">
        <title>Draft genome information of white flower Hibiscus syriacus.</title>
        <authorList>
            <person name="Kim Y.-M."/>
        </authorList>
    </citation>
    <scope>NUCLEOTIDE SEQUENCE [LARGE SCALE GENOMIC DNA]</scope>
    <source>
        <strain evidence="1">YM2019G1</strain>
    </source>
</reference>
<comment type="caution">
    <text evidence="1">The sequence shown here is derived from an EMBL/GenBank/DDBJ whole genome shotgun (WGS) entry which is preliminary data.</text>
</comment>
<name>A0A6A3BK28_HIBSY</name>
<evidence type="ECO:0000313" key="1">
    <source>
        <dbReference type="EMBL" id="KAE8716261.1"/>
    </source>
</evidence>